<dbReference type="EMBL" id="AP012057">
    <property type="protein sequence ID" value="BAN02615.1"/>
    <property type="molecule type" value="Genomic_DNA"/>
</dbReference>
<dbReference type="SUPFAM" id="SSF52540">
    <property type="entry name" value="P-loop containing nucleoside triphosphate hydrolases"/>
    <property type="match status" value="1"/>
</dbReference>
<comment type="similarity">
    <text evidence="1">Belongs to the AAA ATPase family.</text>
</comment>
<keyword evidence="2" id="KW-0547">Nucleotide-binding</keyword>
<dbReference type="PANTHER" id="PTHR23073">
    <property type="entry name" value="26S PROTEASOME REGULATORY SUBUNIT"/>
    <property type="match status" value="1"/>
</dbReference>
<accession>A0A6C7EBV4</accession>
<evidence type="ECO:0000256" key="2">
    <source>
        <dbReference type="ARBA" id="ARBA00022741"/>
    </source>
</evidence>
<sequence length="634" mass="67709">MLGGDREGPQAPEWFAFGRDLLVAAAQSAIVAAAAAEADTTAGASPDVSLPSTTPHTDLESRAAFVSSLSSASPFATIVANAALSLPEAEVLAVLATAEADRHCQQLVASIQGDANSGRLTLGTLGDIFERGHLGALALGPESRLRCAALADVAVKGPWAGHVIELHRGVVWALIGDLSPDPGLPNAVDYHESSIDGADDIDQSGHDLVVVNGSDPMRRRQIGAQAAFGSRFVCATVTPDTTDETWAAMVREATITGQGIIVEADSSLPEIGRRWIQRATHLAWVVSAPSGPPVAEMPTRPWHAVTAAATPPSDAEWAAAFGADTPRTHRLSYDQMHRVTKSLQSSGGDIDAAVRRLASGRLEQLTRRIQPTRGWDDIILSPDRMDALRAIVTRYQMATRVFDEWGFSATPSRGLVALFSGPSGTGKTLASEIIAGELGLDVFKLDLSSVVSKYIGETEKNLEQIFDAASAANMVLFFDEADSLFGKRSEVKDARDRYANIEVSYLLQRLETYDGLVVMATNFEKNVDEAFLRRIHSRVAFALPGPVERAAIWRQNLPPGAPADDVDVDWLAEQFELSGGTIRNASVQAAFTAAGEGGVITMSAAVRGVASELRKMGRLLRPEDFGEHFDLLDT</sequence>
<dbReference type="GO" id="GO:0005524">
    <property type="term" value="F:ATP binding"/>
    <property type="evidence" value="ECO:0007669"/>
    <property type="project" value="UniProtKB-KW"/>
</dbReference>
<dbReference type="InterPro" id="IPR027417">
    <property type="entry name" value="P-loop_NTPase"/>
</dbReference>
<evidence type="ECO:0000313" key="6">
    <source>
        <dbReference type="Proteomes" id="UP000011863"/>
    </source>
</evidence>
<dbReference type="Pfam" id="PF00004">
    <property type="entry name" value="AAA"/>
    <property type="match status" value="1"/>
</dbReference>
<dbReference type="KEGG" id="aym:YM304_23010"/>
<keyword evidence="3" id="KW-0067">ATP-binding</keyword>
<dbReference type="Gene3D" id="3.40.50.300">
    <property type="entry name" value="P-loop containing nucleotide triphosphate hydrolases"/>
    <property type="match status" value="1"/>
</dbReference>
<dbReference type="RefSeq" id="WP_015441862.1">
    <property type="nucleotide sequence ID" value="NC_020520.1"/>
</dbReference>
<organism evidence="5 6">
    <name type="scientific">Ilumatobacter coccineus (strain NBRC 103263 / KCTC 29153 / YM16-304)</name>
    <dbReference type="NCBI Taxonomy" id="1313172"/>
    <lineage>
        <taxon>Bacteria</taxon>
        <taxon>Bacillati</taxon>
        <taxon>Actinomycetota</taxon>
        <taxon>Acidimicrobiia</taxon>
        <taxon>Acidimicrobiales</taxon>
        <taxon>Ilumatobacteraceae</taxon>
        <taxon>Ilumatobacter</taxon>
    </lineage>
</organism>
<dbReference type="CDD" id="cd19481">
    <property type="entry name" value="RecA-like_protease"/>
    <property type="match status" value="1"/>
</dbReference>
<dbReference type="AlphaFoldDB" id="A0A6C7EBV4"/>
<keyword evidence="6" id="KW-1185">Reference proteome</keyword>
<evidence type="ECO:0000259" key="4">
    <source>
        <dbReference type="SMART" id="SM00382"/>
    </source>
</evidence>
<feature type="domain" description="AAA+ ATPase" evidence="4">
    <location>
        <begin position="413"/>
        <end position="546"/>
    </location>
</feature>
<dbReference type="InterPro" id="IPR003959">
    <property type="entry name" value="ATPase_AAA_core"/>
</dbReference>
<dbReference type="GO" id="GO:0016887">
    <property type="term" value="F:ATP hydrolysis activity"/>
    <property type="evidence" value="ECO:0007669"/>
    <property type="project" value="InterPro"/>
</dbReference>
<protein>
    <submittedName>
        <fullName evidence="5">Putative ATPase</fullName>
    </submittedName>
</protein>
<dbReference type="OrthoDB" id="9802352at2"/>
<dbReference type="SMART" id="SM00382">
    <property type="entry name" value="AAA"/>
    <property type="match status" value="1"/>
</dbReference>
<proteinExistence type="inferred from homology"/>
<reference evidence="5 6" key="1">
    <citation type="journal article" date="2013" name="Int. J. Syst. Evol. Microbiol.">
        <title>Ilumatobacter nonamiense sp. nov. and Ilumatobacter coccineum sp. nov., isolated from seashore sand.</title>
        <authorList>
            <person name="Matsumoto A."/>
            <person name="Kasai H."/>
            <person name="Matsuo Y."/>
            <person name="Shizuri Y."/>
            <person name="Ichikawa N."/>
            <person name="Fujita N."/>
            <person name="Omura S."/>
            <person name="Takahashi Y."/>
        </authorList>
    </citation>
    <scope>NUCLEOTIDE SEQUENCE [LARGE SCALE GENOMIC DNA]</scope>
    <source>
        <strain evidence="6">NBRC 103263 / KCTC 29153 / YM16-304</strain>
    </source>
</reference>
<name>A0A6C7EBV4_ILUCY</name>
<evidence type="ECO:0000256" key="3">
    <source>
        <dbReference type="ARBA" id="ARBA00022840"/>
    </source>
</evidence>
<gene>
    <name evidence="5" type="ORF">YM304_23010</name>
</gene>
<evidence type="ECO:0000256" key="1">
    <source>
        <dbReference type="ARBA" id="ARBA00006914"/>
    </source>
</evidence>
<dbReference type="Proteomes" id="UP000011863">
    <property type="component" value="Chromosome"/>
</dbReference>
<dbReference type="InterPro" id="IPR050221">
    <property type="entry name" value="26S_Proteasome_ATPase"/>
</dbReference>
<dbReference type="InterPro" id="IPR003593">
    <property type="entry name" value="AAA+_ATPase"/>
</dbReference>
<evidence type="ECO:0000313" key="5">
    <source>
        <dbReference type="EMBL" id="BAN02615.1"/>
    </source>
</evidence>